<comment type="caution">
    <text evidence="1">The sequence shown here is derived from an EMBL/GenBank/DDBJ whole genome shotgun (WGS) entry which is preliminary data.</text>
</comment>
<proteinExistence type="predicted"/>
<dbReference type="InterPro" id="IPR001753">
    <property type="entry name" value="Enoyl-CoA_hydra/iso"/>
</dbReference>
<gene>
    <name evidence="1" type="ORF">ANN_20630</name>
</gene>
<sequence length="227" mass="25649">MWTIVRGNYGTEDEIFCSLYCNLFQASPTVFSAGLDILEMYKPKPDRLKDFWASLQDMWLKLYGCSYPSVAAINGHSPAGGCLLALSCEYRVMVGPNYTIGLNETKLGIVAPKWFLYSMQNVLSTRETELALTMGRMFSTDEALKIGLIDEVASDKQDAVSKAEKFLIGMSKIPATARKLTKLVCREEALKWLTKNREQDLQQFLHFVNLEAVQKGLHLYLEALKKK</sequence>
<evidence type="ECO:0000313" key="1">
    <source>
        <dbReference type="EMBL" id="KAJ4432016.1"/>
    </source>
</evidence>
<reference evidence="1 2" key="1">
    <citation type="journal article" date="2022" name="Allergy">
        <title>Genome assembly and annotation of Periplaneta americana reveal a comprehensive cockroach allergen profile.</title>
        <authorList>
            <person name="Wang L."/>
            <person name="Xiong Q."/>
            <person name="Saelim N."/>
            <person name="Wang L."/>
            <person name="Nong W."/>
            <person name="Wan A.T."/>
            <person name="Shi M."/>
            <person name="Liu X."/>
            <person name="Cao Q."/>
            <person name="Hui J.H.L."/>
            <person name="Sookrung N."/>
            <person name="Leung T.F."/>
            <person name="Tungtrongchitr A."/>
            <person name="Tsui S.K.W."/>
        </authorList>
    </citation>
    <scope>NUCLEOTIDE SEQUENCE [LARGE SCALE GENOMIC DNA]</scope>
    <source>
        <strain evidence="1">PWHHKU_190912</strain>
    </source>
</reference>
<evidence type="ECO:0008006" key="3">
    <source>
        <dbReference type="Google" id="ProtNLM"/>
    </source>
</evidence>
<dbReference type="CDD" id="cd06558">
    <property type="entry name" value="crotonase-like"/>
    <property type="match status" value="1"/>
</dbReference>
<dbReference type="EMBL" id="JAJSOF020000029">
    <property type="protein sequence ID" value="KAJ4432016.1"/>
    <property type="molecule type" value="Genomic_DNA"/>
</dbReference>
<protein>
    <recommendedName>
        <fullName evidence="3">Enoyl-CoA delta isomerase 1, mitochondrial</fullName>
    </recommendedName>
</protein>
<dbReference type="PANTHER" id="PTHR11941:SF45">
    <property type="entry name" value="ENOYL-COA DELTA ISOMERASE 1, MITOCHONDRIAL"/>
    <property type="match status" value="1"/>
</dbReference>
<evidence type="ECO:0000313" key="2">
    <source>
        <dbReference type="Proteomes" id="UP001148838"/>
    </source>
</evidence>
<dbReference type="Pfam" id="PF00378">
    <property type="entry name" value="ECH_1"/>
    <property type="match status" value="1"/>
</dbReference>
<dbReference type="Gene3D" id="3.90.226.10">
    <property type="entry name" value="2-enoyl-CoA Hydratase, Chain A, domain 1"/>
    <property type="match status" value="1"/>
</dbReference>
<dbReference type="Gene3D" id="6.10.250.170">
    <property type="match status" value="1"/>
</dbReference>
<dbReference type="InterPro" id="IPR029045">
    <property type="entry name" value="ClpP/crotonase-like_dom_sf"/>
</dbReference>
<dbReference type="SUPFAM" id="SSF52096">
    <property type="entry name" value="ClpP/crotonase"/>
    <property type="match status" value="1"/>
</dbReference>
<accession>A0ABQ8SDX2</accession>
<organism evidence="1 2">
    <name type="scientific">Periplaneta americana</name>
    <name type="common">American cockroach</name>
    <name type="synonym">Blatta americana</name>
    <dbReference type="NCBI Taxonomy" id="6978"/>
    <lineage>
        <taxon>Eukaryota</taxon>
        <taxon>Metazoa</taxon>
        <taxon>Ecdysozoa</taxon>
        <taxon>Arthropoda</taxon>
        <taxon>Hexapoda</taxon>
        <taxon>Insecta</taxon>
        <taxon>Pterygota</taxon>
        <taxon>Neoptera</taxon>
        <taxon>Polyneoptera</taxon>
        <taxon>Dictyoptera</taxon>
        <taxon>Blattodea</taxon>
        <taxon>Blattoidea</taxon>
        <taxon>Blattidae</taxon>
        <taxon>Blattinae</taxon>
        <taxon>Periplaneta</taxon>
    </lineage>
</organism>
<keyword evidence="2" id="KW-1185">Reference proteome</keyword>
<dbReference type="Proteomes" id="UP001148838">
    <property type="component" value="Unassembled WGS sequence"/>
</dbReference>
<dbReference type="PANTHER" id="PTHR11941">
    <property type="entry name" value="ENOYL-COA HYDRATASE-RELATED"/>
    <property type="match status" value="1"/>
</dbReference>
<name>A0ABQ8SDX2_PERAM</name>